<reference evidence="3" key="1">
    <citation type="submission" date="2021-01" db="EMBL/GenBank/DDBJ databases">
        <authorList>
            <person name="Corre E."/>
            <person name="Pelletier E."/>
            <person name="Niang G."/>
            <person name="Scheremetjew M."/>
            <person name="Finn R."/>
            <person name="Kale V."/>
            <person name="Holt S."/>
            <person name="Cochrane G."/>
            <person name="Meng A."/>
            <person name="Brown T."/>
            <person name="Cohen L."/>
        </authorList>
    </citation>
    <scope>NUCLEOTIDE SEQUENCE</scope>
    <source>
        <strain evidence="3">CCMP622</strain>
    </source>
</reference>
<gene>
    <name evidence="3" type="ORF">LSP00402_LOCUS1770</name>
</gene>
<feature type="compositionally biased region" description="Basic and acidic residues" evidence="1">
    <location>
        <begin position="65"/>
        <end position="81"/>
    </location>
</feature>
<proteinExistence type="predicted"/>
<sequence length="142" mass="15805">MVGMAGGAIMGFVGGMAYNRLVRRLRRNDFRLVTNTTLGGLALGGFLNSSITARRSIPSSVSEINSRRDKELKSRIRDEREIPADFSPYQRKLAKEMIKRQNENIGNRNTSDALPSSHGADANYASVRGEQKKSDVDWDMRG</sequence>
<name>A0A7S2X844_9EUKA</name>
<dbReference type="AlphaFoldDB" id="A0A7S2X844"/>
<evidence type="ECO:0000256" key="2">
    <source>
        <dbReference type="SAM" id="Phobius"/>
    </source>
</evidence>
<dbReference type="EMBL" id="HBHP01002815">
    <property type="protein sequence ID" value="CAD9747433.1"/>
    <property type="molecule type" value="Transcribed_RNA"/>
</dbReference>
<keyword evidence="2" id="KW-1133">Transmembrane helix</keyword>
<keyword evidence="2" id="KW-0812">Transmembrane</keyword>
<feature type="compositionally biased region" description="Polar residues" evidence="1">
    <location>
        <begin position="103"/>
        <end position="114"/>
    </location>
</feature>
<accession>A0A7S2X844</accession>
<evidence type="ECO:0000256" key="1">
    <source>
        <dbReference type="SAM" id="MobiDB-lite"/>
    </source>
</evidence>
<feature type="transmembrane region" description="Helical" evidence="2">
    <location>
        <begin position="6"/>
        <end position="22"/>
    </location>
</feature>
<protein>
    <submittedName>
        <fullName evidence="3">Uncharacterized protein</fullName>
    </submittedName>
</protein>
<keyword evidence="2" id="KW-0472">Membrane</keyword>
<feature type="region of interest" description="Disordered" evidence="1">
    <location>
        <begin position="62"/>
        <end position="81"/>
    </location>
</feature>
<feature type="region of interest" description="Disordered" evidence="1">
    <location>
        <begin position="98"/>
        <end position="142"/>
    </location>
</feature>
<evidence type="ECO:0000313" key="3">
    <source>
        <dbReference type="EMBL" id="CAD9747433.1"/>
    </source>
</evidence>
<feature type="compositionally biased region" description="Basic and acidic residues" evidence="1">
    <location>
        <begin position="129"/>
        <end position="142"/>
    </location>
</feature>
<organism evidence="3">
    <name type="scientific">Lotharella oceanica</name>
    <dbReference type="NCBI Taxonomy" id="641309"/>
    <lineage>
        <taxon>Eukaryota</taxon>
        <taxon>Sar</taxon>
        <taxon>Rhizaria</taxon>
        <taxon>Cercozoa</taxon>
        <taxon>Chlorarachniophyceae</taxon>
        <taxon>Lotharella</taxon>
    </lineage>
</organism>